<dbReference type="AlphaFoldDB" id="A0A1M3L717"/>
<dbReference type="Pfam" id="PF06445">
    <property type="entry name" value="GyrI-like"/>
    <property type="match status" value="1"/>
</dbReference>
<sequence length="164" mass="18534">MSPEPRIETIDPVSLVGKRLAMTFATNRTAELWRSFMPHRNSIGNRLNGDMISMQIYDPSTDFAAFHPGIAFEKWAAVEVSDGEDLVDGMEAYQLTGGLYAVFVYQGPPSAATPSFQYIMTDWLPRSDYLLDNTRPHFERLGIGYKGEDPASEEEIWIPIRPRT</sequence>
<dbReference type="Proteomes" id="UP000184233">
    <property type="component" value="Unassembled WGS sequence"/>
</dbReference>
<dbReference type="InterPro" id="IPR029442">
    <property type="entry name" value="GyrI-like"/>
</dbReference>
<protein>
    <submittedName>
        <fullName evidence="2">GyrI-like domain-containing protein</fullName>
    </submittedName>
</protein>
<dbReference type="EMBL" id="MKVH01000002">
    <property type="protein sequence ID" value="OJX61365.1"/>
    <property type="molecule type" value="Genomic_DNA"/>
</dbReference>
<proteinExistence type="predicted"/>
<dbReference type="InterPro" id="IPR011256">
    <property type="entry name" value="Reg_factor_effector_dom_sf"/>
</dbReference>
<evidence type="ECO:0000313" key="3">
    <source>
        <dbReference type="Proteomes" id="UP000184233"/>
    </source>
</evidence>
<gene>
    <name evidence="2" type="ORF">BGO89_01130</name>
</gene>
<feature type="domain" description="AraC effector-binding" evidence="1">
    <location>
        <begin position="3"/>
        <end position="161"/>
    </location>
</feature>
<dbReference type="SUPFAM" id="SSF55136">
    <property type="entry name" value="Probable bacterial effector-binding domain"/>
    <property type="match status" value="1"/>
</dbReference>
<comment type="caution">
    <text evidence="2">The sequence shown here is derived from an EMBL/GenBank/DDBJ whole genome shotgun (WGS) entry which is preliminary data.</text>
</comment>
<dbReference type="Gene3D" id="3.20.80.10">
    <property type="entry name" value="Regulatory factor, effector binding domain"/>
    <property type="match status" value="1"/>
</dbReference>
<evidence type="ECO:0000313" key="2">
    <source>
        <dbReference type="EMBL" id="OJX61365.1"/>
    </source>
</evidence>
<evidence type="ECO:0000259" key="1">
    <source>
        <dbReference type="SMART" id="SM00871"/>
    </source>
</evidence>
<dbReference type="STRING" id="1895771.BGO89_01130"/>
<dbReference type="SMART" id="SM00871">
    <property type="entry name" value="AraC_E_bind"/>
    <property type="match status" value="1"/>
</dbReference>
<reference evidence="2 3" key="1">
    <citation type="submission" date="2016-09" db="EMBL/GenBank/DDBJ databases">
        <title>Genome-resolved meta-omics ties microbial dynamics to process performance in biotechnology for thiocyanate degradation.</title>
        <authorList>
            <person name="Kantor R.S."/>
            <person name="Huddy R.J."/>
            <person name="Iyer R."/>
            <person name="Thomas B.C."/>
            <person name="Brown C.T."/>
            <person name="Anantharaman K."/>
            <person name="Tringe S."/>
            <person name="Hettich R.L."/>
            <person name="Harrison S.T."/>
            <person name="Banfield J.F."/>
        </authorList>
    </citation>
    <scope>NUCLEOTIDE SEQUENCE [LARGE SCALE GENOMIC DNA]</scope>
    <source>
        <strain evidence="2">59-99</strain>
    </source>
</reference>
<accession>A0A1M3L717</accession>
<dbReference type="InterPro" id="IPR010499">
    <property type="entry name" value="AraC_E-bd"/>
</dbReference>
<organism evidence="2 3">
    <name type="scientific">Candidatus Kapaibacterium thiocyanatum</name>
    <dbReference type="NCBI Taxonomy" id="1895771"/>
    <lineage>
        <taxon>Bacteria</taxon>
        <taxon>Pseudomonadati</taxon>
        <taxon>Candidatus Kapaibacteriota</taxon>
        <taxon>Candidatus Kapaibacteriia</taxon>
        <taxon>Candidatus Kapaibacteriales</taxon>
        <taxon>Candidatus Kapaibacteriaceae</taxon>
        <taxon>Candidatus Kapaibacterium</taxon>
    </lineage>
</organism>
<name>A0A1M3L717_9BACT</name>